<evidence type="ECO:0000313" key="2">
    <source>
        <dbReference type="Proteomes" id="UP001556367"/>
    </source>
</evidence>
<reference evidence="2" key="1">
    <citation type="submission" date="2024-06" db="EMBL/GenBank/DDBJ databases">
        <title>Multi-omics analyses provide insights into the biosynthesis of the anticancer antibiotic pleurotin in Hohenbuehelia grisea.</title>
        <authorList>
            <person name="Weaver J.A."/>
            <person name="Alberti F."/>
        </authorList>
    </citation>
    <scope>NUCLEOTIDE SEQUENCE [LARGE SCALE GENOMIC DNA]</scope>
    <source>
        <strain evidence="2">T-177</strain>
    </source>
</reference>
<dbReference type="Proteomes" id="UP001556367">
    <property type="component" value="Unassembled WGS sequence"/>
</dbReference>
<accession>A0ABR3IRN2</accession>
<protein>
    <submittedName>
        <fullName evidence="1">Uncharacterized protein</fullName>
    </submittedName>
</protein>
<comment type="caution">
    <text evidence="1">The sequence shown here is derived from an EMBL/GenBank/DDBJ whole genome shotgun (WGS) entry which is preliminary data.</text>
</comment>
<keyword evidence="2" id="KW-1185">Reference proteome</keyword>
<gene>
    <name evidence="1" type="ORF">HGRIS_012240</name>
</gene>
<proteinExistence type="predicted"/>
<name>A0ABR3IRN2_9AGAR</name>
<dbReference type="EMBL" id="JASNQZ010000015">
    <property type="protein sequence ID" value="KAL0945962.1"/>
    <property type="molecule type" value="Genomic_DNA"/>
</dbReference>
<evidence type="ECO:0000313" key="1">
    <source>
        <dbReference type="EMBL" id="KAL0945962.1"/>
    </source>
</evidence>
<organism evidence="1 2">
    <name type="scientific">Hohenbuehelia grisea</name>
    <dbReference type="NCBI Taxonomy" id="104357"/>
    <lineage>
        <taxon>Eukaryota</taxon>
        <taxon>Fungi</taxon>
        <taxon>Dikarya</taxon>
        <taxon>Basidiomycota</taxon>
        <taxon>Agaricomycotina</taxon>
        <taxon>Agaricomycetes</taxon>
        <taxon>Agaricomycetidae</taxon>
        <taxon>Agaricales</taxon>
        <taxon>Pleurotineae</taxon>
        <taxon>Pleurotaceae</taxon>
        <taxon>Hohenbuehelia</taxon>
    </lineage>
</organism>
<sequence length="236" mass="26441">MAPLLPQLKGTVPGQLDPLQRQRLLRVPDSSLAFACFDPYTADASASQKRPLGNDIYVAKRVVLEAMPNGDISWRFVPKARLEDGASDEGVWPRIVSICGELLECSQEQWDIYKLDPAYNCYVRAVPNLTLITKATSISPEVTRSTVTMSRLPRSSIPKVGIRYRAEKEEPAQQNLFEPSAKSFLVDFIISLSRKCCPTKLIQIMSTVFATVFLRQMMSTEKLTVSFNYFSVSVPL</sequence>